<dbReference type="PANTHER" id="PTHR45721:SF12">
    <property type="entry name" value="INTERMEDIATE FILAMENT PROTEIN IFA-1"/>
    <property type="match status" value="1"/>
</dbReference>
<feature type="coiled-coil region" evidence="3">
    <location>
        <begin position="220"/>
        <end position="275"/>
    </location>
</feature>
<name>A0A9W3BEB6_BIOGL</name>
<dbReference type="InterPro" id="IPR036415">
    <property type="entry name" value="Lamin_tail_dom_sf"/>
</dbReference>
<dbReference type="PANTHER" id="PTHR45721">
    <property type="entry name" value="LAMIN DM0-RELATED"/>
    <property type="match status" value="1"/>
</dbReference>
<dbReference type="GO" id="GO:0005882">
    <property type="term" value="C:intermediate filament"/>
    <property type="evidence" value="ECO:0007669"/>
    <property type="project" value="UniProtKB-KW"/>
</dbReference>
<dbReference type="GO" id="GO:0051664">
    <property type="term" value="P:nuclear pore localization"/>
    <property type="evidence" value="ECO:0007669"/>
    <property type="project" value="TreeGrafter"/>
</dbReference>
<evidence type="ECO:0000256" key="3">
    <source>
        <dbReference type="SAM" id="Coils"/>
    </source>
</evidence>
<dbReference type="GO" id="GO:0005200">
    <property type="term" value="F:structural constituent of cytoskeleton"/>
    <property type="evidence" value="ECO:0007669"/>
    <property type="project" value="TreeGrafter"/>
</dbReference>
<evidence type="ECO:0000313" key="6">
    <source>
        <dbReference type="RefSeq" id="XP_055897778.1"/>
    </source>
</evidence>
<dbReference type="AlphaFoldDB" id="A0A9W3BEB6"/>
<feature type="domain" description="LTD" evidence="4">
    <location>
        <begin position="501"/>
        <end position="624"/>
    </location>
</feature>
<gene>
    <name evidence="6" type="primary">LOC106056751</name>
</gene>
<keyword evidence="2 3" id="KW-0175">Coiled coil</keyword>
<dbReference type="GO" id="GO:0005652">
    <property type="term" value="C:nuclear lamina"/>
    <property type="evidence" value="ECO:0007669"/>
    <property type="project" value="TreeGrafter"/>
</dbReference>
<evidence type="ECO:0000256" key="1">
    <source>
        <dbReference type="ARBA" id="ARBA00022754"/>
    </source>
</evidence>
<keyword evidence="5" id="KW-1185">Reference proteome</keyword>
<dbReference type="Pfam" id="PF00932">
    <property type="entry name" value="LTD"/>
    <property type="match status" value="1"/>
</dbReference>
<feature type="coiled-coil region" evidence="3">
    <location>
        <begin position="143"/>
        <end position="184"/>
    </location>
</feature>
<dbReference type="GO" id="GO:0006998">
    <property type="term" value="P:nuclear envelope organization"/>
    <property type="evidence" value="ECO:0007669"/>
    <property type="project" value="TreeGrafter"/>
</dbReference>
<keyword evidence="1" id="KW-0403">Intermediate filament</keyword>
<sequence length="624" mass="71517">MDSQLTLENDFDLSAESSLSSIVNGEGFSYHASIRAPRATEAVYSRLSGISTGITSGISRRSFLAVNSLYGDFSQSSSERVVSSASPRDKKELQELNEKFAQYVERITALQLEISPLAKELKELKLKWGSKVEDIKVIYETELSKTRELYDEATKRINELTNKLNFAEVKADGLQQELDLAKALHDDDYEKLVKLTQVTSKLKSELQMFRSVSELNEIENQRRRETIARYQNDLEKVKLELSLKTLEMLNATNECQKLQEEMRILKAIHDKERKEWSVLASIDSAVRNREFWKNDVYLAIQKIRQEYEARADQIKGENATAFGIQIQEISTEVQKYKLEASYAREDLGRQKQELIELRNRLADTESLNLMYEKKFSELQRELEIKVTESQSDRERLYLANEEIQKLLEKLNSQKVVTTSLQQEIEEYRSLLKRLEERNEFSLQEFAQVQVSGSSTLQEFGHVQVSGSSTLQEFAQVQVSGSSTLQELGKGSELSTISVSKQQRKFERTFKGPVVIDEIDEEGHFITLVNNSTSPQKDVDLNGWKLRRIVEPSRREPYEYVFQNYVLKSGAKLKVYAKSQEALALPGDLVYEGAETWGAGNRATTILYNQSGQERARIEETASFQ</sequence>
<proteinExistence type="predicted"/>
<dbReference type="OMA" id="KNECESW"/>
<dbReference type="GO" id="GO:0031507">
    <property type="term" value="P:heterochromatin formation"/>
    <property type="evidence" value="ECO:0007669"/>
    <property type="project" value="TreeGrafter"/>
</dbReference>
<dbReference type="RefSeq" id="XP_055897778.1">
    <property type="nucleotide sequence ID" value="XM_056041803.1"/>
</dbReference>
<dbReference type="Gene3D" id="2.60.40.1260">
    <property type="entry name" value="Lamin Tail domain"/>
    <property type="match status" value="1"/>
</dbReference>
<reference evidence="6" key="1">
    <citation type="submission" date="2025-08" db="UniProtKB">
        <authorList>
            <consortium name="RefSeq"/>
        </authorList>
    </citation>
    <scope>IDENTIFICATION</scope>
</reference>
<dbReference type="GO" id="GO:0007097">
    <property type="term" value="P:nuclear migration"/>
    <property type="evidence" value="ECO:0007669"/>
    <property type="project" value="TreeGrafter"/>
</dbReference>
<evidence type="ECO:0000256" key="2">
    <source>
        <dbReference type="ARBA" id="ARBA00023054"/>
    </source>
</evidence>
<dbReference type="Proteomes" id="UP001165740">
    <property type="component" value="Chromosome 9"/>
</dbReference>
<organism evidence="5 6">
    <name type="scientific">Biomphalaria glabrata</name>
    <name type="common">Bloodfluke planorb</name>
    <name type="synonym">Freshwater snail</name>
    <dbReference type="NCBI Taxonomy" id="6526"/>
    <lineage>
        <taxon>Eukaryota</taxon>
        <taxon>Metazoa</taxon>
        <taxon>Spiralia</taxon>
        <taxon>Lophotrochozoa</taxon>
        <taxon>Mollusca</taxon>
        <taxon>Gastropoda</taxon>
        <taxon>Heterobranchia</taxon>
        <taxon>Euthyneura</taxon>
        <taxon>Panpulmonata</taxon>
        <taxon>Hygrophila</taxon>
        <taxon>Lymnaeoidea</taxon>
        <taxon>Planorbidae</taxon>
        <taxon>Biomphalaria</taxon>
    </lineage>
</organism>
<dbReference type="PROSITE" id="PS51841">
    <property type="entry name" value="LTD"/>
    <property type="match status" value="1"/>
</dbReference>
<protein>
    <submittedName>
        <fullName evidence="6">70 kDa neurofilament protein-like</fullName>
    </submittedName>
</protein>
<dbReference type="Pfam" id="PF00038">
    <property type="entry name" value="Filament"/>
    <property type="match status" value="1"/>
</dbReference>
<evidence type="ECO:0000313" key="5">
    <source>
        <dbReference type="Proteomes" id="UP001165740"/>
    </source>
</evidence>
<dbReference type="SUPFAM" id="SSF74853">
    <property type="entry name" value="Lamin A/C globular tail domain"/>
    <property type="match status" value="1"/>
</dbReference>
<accession>A0A9W3BEB6</accession>
<dbReference type="GeneID" id="106056751"/>
<dbReference type="InterPro" id="IPR001322">
    <property type="entry name" value="Lamin_tail_dom"/>
</dbReference>
<dbReference type="GO" id="GO:0090435">
    <property type="term" value="P:protein localization to nuclear envelope"/>
    <property type="evidence" value="ECO:0007669"/>
    <property type="project" value="TreeGrafter"/>
</dbReference>
<evidence type="ECO:0000259" key="4">
    <source>
        <dbReference type="PROSITE" id="PS51841"/>
    </source>
</evidence>
<feature type="coiled-coil region" evidence="3">
    <location>
        <begin position="347"/>
        <end position="444"/>
    </location>
</feature>
<dbReference type="OrthoDB" id="2441647at2759"/>
<dbReference type="InterPro" id="IPR039008">
    <property type="entry name" value="IF_rod_dom"/>
</dbReference>